<dbReference type="InterPro" id="IPR015940">
    <property type="entry name" value="UBA"/>
</dbReference>
<dbReference type="Proteomes" id="UP001153365">
    <property type="component" value="Unassembled WGS sequence"/>
</dbReference>
<accession>A0AAV0AUR1</accession>
<comment type="caution">
    <text evidence="3">The sequence shown here is derived from an EMBL/GenBank/DDBJ whole genome shotgun (WGS) entry which is preliminary data.</text>
</comment>
<organism evidence="3 4">
    <name type="scientific">Phakopsora pachyrhizi</name>
    <name type="common">Asian soybean rust disease fungus</name>
    <dbReference type="NCBI Taxonomy" id="170000"/>
    <lineage>
        <taxon>Eukaryota</taxon>
        <taxon>Fungi</taxon>
        <taxon>Dikarya</taxon>
        <taxon>Basidiomycota</taxon>
        <taxon>Pucciniomycotina</taxon>
        <taxon>Pucciniomycetes</taxon>
        <taxon>Pucciniales</taxon>
        <taxon>Phakopsoraceae</taxon>
        <taxon>Phakopsora</taxon>
    </lineage>
</organism>
<feature type="domain" description="UBA" evidence="2">
    <location>
        <begin position="83"/>
        <end position="126"/>
    </location>
</feature>
<evidence type="ECO:0000259" key="2">
    <source>
        <dbReference type="PROSITE" id="PS50030"/>
    </source>
</evidence>
<dbReference type="Pfam" id="PF14555">
    <property type="entry name" value="UBA_4"/>
    <property type="match status" value="1"/>
</dbReference>
<dbReference type="EMBL" id="CALTRL010001762">
    <property type="protein sequence ID" value="CAH7673616.1"/>
    <property type="molecule type" value="Genomic_DNA"/>
</dbReference>
<protein>
    <recommendedName>
        <fullName evidence="2">UBA domain-containing protein</fullName>
    </recommendedName>
</protein>
<sequence>MLKRHQASIDLSKNALIIQGREIRFLNEHELPDQAREEEDQSEQEIEKAKAQSLLSNDNSQKVISDTAQKSSSQNLSNQGNDTLNEERRNKVKVLVGLGADEEQAKSLLGSTDWNVELAASLLFSQ</sequence>
<reference evidence="3" key="1">
    <citation type="submission" date="2022-06" db="EMBL/GenBank/DDBJ databases">
        <authorList>
            <consortium name="SYNGENTA / RWTH Aachen University"/>
        </authorList>
    </citation>
    <scope>NUCLEOTIDE SEQUENCE</scope>
</reference>
<gene>
    <name evidence="3" type="ORF">PPACK8108_LOCUS8498</name>
</gene>
<proteinExistence type="predicted"/>
<dbReference type="PROSITE" id="PS50030">
    <property type="entry name" value="UBA"/>
    <property type="match status" value="1"/>
</dbReference>
<evidence type="ECO:0000313" key="3">
    <source>
        <dbReference type="EMBL" id="CAH7673616.1"/>
    </source>
</evidence>
<keyword evidence="4" id="KW-1185">Reference proteome</keyword>
<evidence type="ECO:0000313" key="4">
    <source>
        <dbReference type="Proteomes" id="UP001153365"/>
    </source>
</evidence>
<evidence type="ECO:0000256" key="1">
    <source>
        <dbReference type="SAM" id="MobiDB-lite"/>
    </source>
</evidence>
<feature type="compositionally biased region" description="Polar residues" evidence="1">
    <location>
        <begin position="53"/>
        <end position="83"/>
    </location>
</feature>
<dbReference type="SMART" id="SM00165">
    <property type="entry name" value="UBA"/>
    <property type="match status" value="1"/>
</dbReference>
<dbReference type="SUPFAM" id="SSF46934">
    <property type="entry name" value="UBA-like"/>
    <property type="match status" value="1"/>
</dbReference>
<dbReference type="InterPro" id="IPR009060">
    <property type="entry name" value="UBA-like_sf"/>
</dbReference>
<dbReference type="Gene3D" id="1.10.8.10">
    <property type="entry name" value="DNA helicase RuvA subunit, C-terminal domain"/>
    <property type="match status" value="1"/>
</dbReference>
<dbReference type="AlphaFoldDB" id="A0AAV0AUR1"/>
<feature type="region of interest" description="Disordered" evidence="1">
    <location>
        <begin position="29"/>
        <end position="89"/>
    </location>
</feature>
<name>A0AAV0AUR1_PHAPC</name>